<proteinExistence type="predicted"/>
<protein>
    <recommendedName>
        <fullName evidence="1">DUF6473 domain-containing protein</fullName>
    </recommendedName>
</protein>
<accession>A0A3T0MY13</accession>
<dbReference type="KEGG" id="sedi:EBB79_01175"/>
<evidence type="ECO:0000313" key="3">
    <source>
        <dbReference type="Proteomes" id="UP000283063"/>
    </source>
</evidence>
<dbReference type="AlphaFoldDB" id="A0A3T0MY13"/>
<dbReference type="Proteomes" id="UP000283063">
    <property type="component" value="Chromosome"/>
</dbReference>
<evidence type="ECO:0000313" key="2">
    <source>
        <dbReference type="EMBL" id="AZV76640.1"/>
    </source>
</evidence>
<organism evidence="2 3">
    <name type="scientific">Parasedimentitalea marina</name>
    <dbReference type="NCBI Taxonomy" id="2483033"/>
    <lineage>
        <taxon>Bacteria</taxon>
        <taxon>Pseudomonadati</taxon>
        <taxon>Pseudomonadota</taxon>
        <taxon>Alphaproteobacteria</taxon>
        <taxon>Rhodobacterales</taxon>
        <taxon>Paracoccaceae</taxon>
        <taxon>Parasedimentitalea</taxon>
    </lineage>
</organism>
<dbReference type="OrthoDB" id="7838347at2"/>
<name>A0A3T0MY13_9RHOB</name>
<dbReference type="Pfam" id="PF20078">
    <property type="entry name" value="DUF6473"/>
    <property type="match status" value="1"/>
</dbReference>
<evidence type="ECO:0000259" key="1">
    <source>
        <dbReference type="Pfam" id="PF20078"/>
    </source>
</evidence>
<dbReference type="RefSeq" id="WP_127747084.1">
    <property type="nucleotide sequence ID" value="NZ_CP033219.1"/>
</dbReference>
<feature type="domain" description="DUF6473" evidence="1">
    <location>
        <begin position="1"/>
        <end position="274"/>
    </location>
</feature>
<dbReference type="EMBL" id="CP033219">
    <property type="protein sequence ID" value="AZV76640.1"/>
    <property type="molecule type" value="Genomic_DNA"/>
</dbReference>
<keyword evidence="3" id="KW-1185">Reference proteome</keyword>
<reference evidence="2 3" key="1">
    <citation type="submission" date="2018-10" db="EMBL/GenBank/DDBJ databases">
        <title>Parasedimentitalea marina sp. nov., a psychrophilic bacterium isolated from deep seawater of the New Britain Trench.</title>
        <authorList>
            <person name="Cao J."/>
        </authorList>
    </citation>
    <scope>NUCLEOTIDE SEQUENCE [LARGE SCALE GENOMIC DNA]</scope>
    <source>
        <strain evidence="2 3">W43</strain>
    </source>
</reference>
<sequence length="278" mass="30610">MSYELTGASALSDEPCRYGKSKLLVRGPRRDLEDPYLAFMGGAEVYGRFVERPFVARLEETLGRPCVNLGSVNAGLDSFVQDEELKLVARGADLTVLQVLSAQNISNQMYRVHPRRNDRFLQASEALTALYSDVDFTEFHFNKHLLTGLDACSAERFVAVRSELETAWVERMRQIIEELDGQVVLLWLRYDLDKGARGSSLLGQEPTMVEAAMIDALRGHVQGVIELPVQTAGAADDVDGMVLGQMDLPAAGRTIGPMEHMRIANAAAEGLRKVLAEG</sequence>
<gene>
    <name evidence="2" type="ORF">EBB79_01175</name>
</gene>
<dbReference type="InterPro" id="IPR045524">
    <property type="entry name" value="DUF6473"/>
</dbReference>